<evidence type="ECO:0000256" key="1">
    <source>
        <dbReference type="ARBA" id="ARBA00004141"/>
    </source>
</evidence>
<feature type="transmembrane region" description="Helical" evidence="10">
    <location>
        <begin position="90"/>
        <end position="115"/>
    </location>
</feature>
<dbReference type="PANTHER" id="PTHR37468">
    <property type="entry name" value="SULFATE TRANSPORTER CYSZ"/>
    <property type="match status" value="1"/>
</dbReference>
<dbReference type="GO" id="GO:0009675">
    <property type="term" value="F:high-affinity sulfate:proton symporter activity"/>
    <property type="evidence" value="ECO:0007669"/>
    <property type="project" value="TreeGrafter"/>
</dbReference>
<dbReference type="GO" id="GO:0019344">
    <property type="term" value="P:cysteine biosynthetic process"/>
    <property type="evidence" value="ECO:0007669"/>
    <property type="project" value="TreeGrafter"/>
</dbReference>
<dbReference type="Proteomes" id="UP000293562">
    <property type="component" value="Unassembled WGS sequence"/>
</dbReference>
<dbReference type="InterPro" id="IPR059112">
    <property type="entry name" value="CysZ/EI24"/>
</dbReference>
<dbReference type="PANTHER" id="PTHR37468:SF1">
    <property type="entry name" value="SULFATE TRANSPORTER CYSZ"/>
    <property type="match status" value="1"/>
</dbReference>
<proteinExistence type="predicted"/>
<evidence type="ECO:0000313" key="11">
    <source>
        <dbReference type="EMBL" id="RZT96681.1"/>
    </source>
</evidence>
<dbReference type="GO" id="GO:0000103">
    <property type="term" value="P:sulfate assimilation"/>
    <property type="evidence" value="ECO:0007669"/>
    <property type="project" value="TreeGrafter"/>
</dbReference>
<evidence type="ECO:0000256" key="8">
    <source>
        <dbReference type="ARBA" id="ARBA00023032"/>
    </source>
</evidence>
<keyword evidence="5" id="KW-0028">Amino-acid biosynthesis</keyword>
<dbReference type="OrthoDB" id="9787566at2"/>
<feature type="transmembrane region" description="Helical" evidence="10">
    <location>
        <begin position="215"/>
        <end position="246"/>
    </location>
</feature>
<dbReference type="AlphaFoldDB" id="A0A4Q7VKB0"/>
<evidence type="ECO:0000313" key="12">
    <source>
        <dbReference type="Proteomes" id="UP000293562"/>
    </source>
</evidence>
<comment type="subcellular location">
    <subcellularLocation>
        <location evidence="1">Membrane</location>
        <topology evidence="1">Multi-pass membrane protein</topology>
    </subcellularLocation>
</comment>
<accession>A0A4Q7VKB0</accession>
<name>A0A4Q7VKB0_9BACT</name>
<evidence type="ECO:0000256" key="9">
    <source>
        <dbReference type="ARBA" id="ARBA00023136"/>
    </source>
</evidence>
<organism evidence="11 12">
    <name type="scientific">Ancylomarina subtilis</name>
    <dbReference type="NCBI Taxonomy" id="1639035"/>
    <lineage>
        <taxon>Bacteria</taxon>
        <taxon>Pseudomonadati</taxon>
        <taxon>Bacteroidota</taxon>
        <taxon>Bacteroidia</taxon>
        <taxon>Marinilabiliales</taxon>
        <taxon>Marinifilaceae</taxon>
        <taxon>Ancylomarina</taxon>
    </lineage>
</organism>
<keyword evidence="4" id="KW-0997">Cell inner membrane</keyword>
<feature type="transmembrane region" description="Helical" evidence="10">
    <location>
        <begin position="175"/>
        <end position="194"/>
    </location>
</feature>
<keyword evidence="12" id="KW-1185">Reference proteome</keyword>
<gene>
    <name evidence="11" type="ORF">EV201_1324</name>
</gene>
<dbReference type="RefSeq" id="WP_130306702.1">
    <property type="nucleotide sequence ID" value="NZ_SHKN01000001.1"/>
</dbReference>
<keyword evidence="2" id="KW-0813">Transport</keyword>
<evidence type="ECO:0000256" key="5">
    <source>
        <dbReference type="ARBA" id="ARBA00022605"/>
    </source>
</evidence>
<keyword evidence="8" id="KW-0764">Sulfate transport</keyword>
<evidence type="ECO:0000256" key="7">
    <source>
        <dbReference type="ARBA" id="ARBA00022989"/>
    </source>
</evidence>
<dbReference type="GO" id="GO:0005886">
    <property type="term" value="C:plasma membrane"/>
    <property type="evidence" value="ECO:0007669"/>
    <property type="project" value="TreeGrafter"/>
</dbReference>
<dbReference type="Pfam" id="PF07264">
    <property type="entry name" value="EI24"/>
    <property type="match status" value="1"/>
</dbReference>
<evidence type="ECO:0000256" key="4">
    <source>
        <dbReference type="ARBA" id="ARBA00022519"/>
    </source>
</evidence>
<keyword evidence="3" id="KW-1003">Cell membrane</keyword>
<dbReference type="EMBL" id="SHKN01000001">
    <property type="protein sequence ID" value="RZT96681.1"/>
    <property type="molecule type" value="Genomic_DNA"/>
</dbReference>
<evidence type="ECO:0000256" key="2">
    <source>
        <dbReference type="ARBA" id="ARBA00022448"/>
    </source>
</evidence>
<keyword evidence="9 10" id="KW-0472">Membrane</keyword>
<sequence length="258" mass="29635">MTFFKDFGFGLRTYSEALSFIFKKKLAWFFLFPIAFNILLFWFGWDLVSHFTETAKVYLENQLQLKQGDFWGSGFLKTAMDAFVWITFKVMFFLLFAYLGGYIIIILMSPIFSYLSERTEKIKTGVDYPFSIVQLLKDVLRGVLIAIRNFSIELLLTGLMFILSFIPIIGWFAAIMLFFISAYFYGFSFMDYALERKKLNLKQSVQFMGENKGIVIANGFVFSLCLIIPFCGVSFSSFAAIISVVAGTLAISEMDTRN</sequence>
<protein>
    <submittedName>
        <fullName evidence="11">CysZ protein</fullName>
    </submittedName>
</protein>
<evidence type="ECO:0000256" key="10">
    <source>
        <dbReference type="SAM" id="Phobius"/>
    </source>
</evidence>
<comment type="caution">
    <text evidence="11">The sequence shown here is derived from an EMBL/GenBank/DDBJ whole genome shotgun (WGS) entry which is preliminary data.</text>
</comment>
<dbReference type="InterPro" id="IPR050480">
    <property type="entry name" value="CysZ-like"/>
</dbReference>
<keyword evidence="6 10" id="KW-0812">Transmembrane</keyword>
<keyword evidence="7 10" id="KW-1133">Transmembrane helix</keyword>
<evidence type="ECO:0000256" key="3">
    <source>
        <dbReference type="ARBA" id="ARBA00022475"/>
    </source>
</evidence>
<feature type="transmembrane region" description="Helical" evidence="10">
    <location>
        <begin position="26"/>
        <end position="45"/>
    </location>
</feature>
<reference evidence="11 12" key="1">
    <citation type="submission" date="2019-02" db="EMBL/GenBank/DDBJ databases">
        <title>Genomic Encyclopedia of Type Strains, Phase IV (KMG-IV): sequencing the most valuable type-strain genomes for metagenomic binning, comparative biology and taxonomic classification.</title>
        <authorList>
            <person name="Goeker M."/>
        </authorList>
    </citation>
    <scope>NUCLEOTIDE SEQUENCE [LARGE SCALE GENOMIC DNA]</scope>
    <source>
        <strain evidence="11 12">DSM 28825</strain>
    </source>
</reference>
<evidence type="ECO:0000256" key="6">
    <source>
        <dbReference type="ARBA" id="ARBA00022692"/>
    </source>
</evidence>